<comment type="pathway">
    <text evidence="1 10">Amino-acid biosynthesis; L-histidine biosynthesis; L-histidine from 5-phospho-alpha-D-ribose 1-diphosphate: step 5/9.</text>
</comment>
<dbReference type="OrthoDB" id="33401at2157"/>
<reference evidence="13 14" key="1">
    <citation type="submission" date="2019-10" db="EMBL/GenBank/DDBJ databases">
        <title>Genome Sequences from Six Type Strain Members of the Archaeal Family Sulfolobaceae: Acidianus ambivalens, Acidianus infernus, Metallosphaera prunae, Stygiolobus azoricus, Sulfolobus metallicus, and Sulfurisphaera ohwakuensis.</title>
        <authorList>
            <person name="Counts J.A."/>
            <person name="Kelly R.M."/>
        </authorList>
    </citation>
    <scope>NUCLEOTIDE SEQUENCE [LARGE SCALE GENOMIC DNA]</scope>
    <source>
        <strain evidence="13 14">DSM 3191</strain>
    </source>
</reference>
<dbReference type="InterPro" id="IPR010139">
    <property type="entry name" value="Imidazole-glycPsynth_HisH"/>
</dbReference>
<dbReference type="InterPro" id="IPR017926">
    <property type="entry name" value="GATASE"/>
</dbReference>
<evidence type="ECO:0000256" key="9">
    <source>
        <dbReference type="ARBA" id="ARBA00049534"/>
    </source>
</evidence>
<dbReference type="PANTHER" id="PTHR42701:SF1">
    <property type="entry name" value="IMIDAZOLE GLYCEROL PHOSPHATE SYNTHASE SUBUNIT HISH"/>
    <property type="match status" value="1"/>
</dbReference>
<comment type="catalytic activity">
    <reaction evidence="8 10">
        <text>5-[(5-phospho-1-deoxy-D-ribulos-1-ylimino)methylamino]-1-(5-phospho-beta-D-ribosyl)imidazole-4-carboxamide + L-glutamine = D-erythro-1-(imidazol-4-yl)glycerol 3-phosphate + 5-amino-1-(5-phospho-beta-D-ribosyl)imidazole-4-carboxamide + L-glutamate + H(+)</text>
        <dbReference type="Rhea" id="RHEA:24793"/>
        <dbReference type="ChEBI" id="CHEBI:15378"/>
        <dbReference type="ChEBI" id="CHEBI:29985"/>
        <dbReference type="ChEBI" id="CHEBI:58278"/>
        <dbReference type="ChEBI" id="CHEBI:58359"/>
        <dbReference type="ChEBI" id="CHEBI:58475"/>
        <dbReference type="ChEBI" id="CHEBI:58525"/>
        <dbReference type="EC" id="4.3.2.10"/>
    </reaction>
</comment>
<dbReference type="PANTHER" id="PTHR42701">
    <property type="entry name" value="IMIDAZOLE GLYCEROL PHOSPHATE SYNTHASE SUBUNIT HISH"/>
    <property type="match status" value="1"/>
</dbReference>
<dbReference type="InterPro" id="IPR029062">
    <property type="entry name" value="Class_I_gatase-like"/>
</dbReference>
<dbReference type="Pfam" id="PF00117">
    <property type="entry name" value="GATase"/>
    <property type="match status" value="1"/>
</dbReference>
<dbReference type="SUPFAM" id="SSF52317">
    <property type="entry name" value="Class I glutamine amidotransferase-like"/>
    <property type="match status" value="1"/>
</dbReference>
<dbReference type="NCBIfam" id="TIGR01855">
    <property type="entry name" value="IMP_synth_hisH"/>
    <property type="match status" value="1"/>
</dbReference>
<evidence type="ECO:0000256" key="1">
    <source>
        <dbReference type="ARBA" id="ARBA00005091"/>
    </source>
</evidence>
<dbReference type="GO" id="GO:0005737">
    <property type="term" value="C:cytoplasm"/>
    <property type="evidence" value="ECO:0007669"/>
    <property type="project" value="UniProtKB-SubCell"/>
</dbReference>
<evidence type="ECO:0000259" key="12">
    <source>
        <dbReference type="Pfam" id="PF00117"/>
    </source>
</evidence>
<feature type="active site" description="Nucleophile" evidence="10 11">
    <location>
        <position position="75"/>
    </location>
</feature>
<keyword evidence="5 10" id="KW-0315">Glutamine amidotransferase</keyword>
<dbReference type="PROSITE" id="PS51273">
    <property type="entry name" value="GATASE_TYPE_1"/>
    <property type="match status" value="1"/>
</dbReference>
<keyword evidence="4 10" id="KW-0378">Hydrolase</keyword>
<evidence type="ECO:0000313" key="14">
    <source>
        <dbReference type="Proteomes" id="UP000440125"/>
    </source>
</evidence>
<feature type="active site" evidence="10 11">
    <location>
        <position position="176"/>
    </location>
</feature>
<dbReference type="EC" id="3.5.1.2" evidence="10"/>
<accession>A0A6A9QLM8</accession>
<evidence type="ECO:0000256" key="7">
    <source>
        <dbReference type="ARBA" id="ARBA00023239"/>
    </source>
</evidence>
<evidence type="ECO:0000256" key="3">
    <source>
        <dbReference type="ARBA" id="ARBA00022605"/>
    </source>
</evidence>
<evidence type="ECO:0000313" key="13">
    <source>
        <dbReference type="EMBL" id="MUM64137.1"/>
    </source>
</evidence>
<comment type="function">
    <text evidence="10">IGPS catalyzes the conversion of PRFAR and glutamine to IGP, AICAR and glutamate. The HisH subunit catalyzes the hydrolysis of glutamine to glutamate and ammonia as part of the synthesis of IGP and AICAR. The resulting ammonia molecule is channeled to the active site of HisF.</text>
</comment>
<evidence type="ECO:0000256" key="4">
    <source>
        <dbReference type="ARBA" id="ARBA00022801"/>
    </source>
</evidence>
<feature type="active site" evidence="10 11">
    <location>
        <position position="174"/>
    </location>
</feature>
<evidence type="ECO:0000256" key="2">
    <source>
        <dbReference type="ARBA" id="ARBA00011152"/>
    </source>
</evidence>
<dbReference type="AlphaFoldDB" id="A0A6A9QLM8"/>
<keyword evidence="3 10" id="KW-0028">Amino-acid biosynthesis</keyword>
<dbReference type="PIRSF" id="PIRSF000495">
    <property type="entry name" value="Amidotransf_hisH"/>
    <property type="match status" value="1"/>
</dbReference>
<evidence type="ECO:0000256" key="5">
    <source>
        <dbReference type="ARBA" id="ARBA00022962"/>
    </source>
</evidence>
<dbReference type="GO" id="GO:0004359">
    <property type="term" value="F:glutaminase activity"/>
    <property type="evidence" value="ECO:0007669"/>
    <property type="project" value="UniProtKB-EC"/>
</dbReference>
<protein>
    <recommendedName>
        <fullName evidence="10">Imidazole glycerol phosphate synthase subunit HisH</fullName>
        <ecNumber evidence="10">4.3.2.10</ecNumber>
    </recommendedName>
    <alternativeName>
        <fullName evidence="10">IGP synthase glutaminase subunit</fullName>
        <ecNumber evidence="10">3.5.1.2</ecNumber>
    </alternativeName>
    <alternativeName>
        <fullName evidence="10">IGP synthase subunit HisH</fullName>
    </alternativeName>
    <alternativeName>
        <fullName evidence="10">ImGP synthase subunit HisH</fullName>
        <shortName evidence="10">IGPS subunit HisH</shortName>
    </alternativeName>
</protein>
<keyword evidence="14" id="KW-1185">Reference proteome</keyword>
<comment type="subunit">
    <text evidence="2 10">Heterodimer of HisH and HisF.</text>
</comment>
<sequence length="195" mass="21701">MKALVVNYGVGNLFSISSGLERAGFEVEISKEIKDADLIVFPGVGAFSAVSKFIQINLDKINDLRKSGVHFLGVCLGLQIMFEKGTEGGKSKGLGWFRGTVDKIHANVKLPHIGWDKIYVSGDCELTEGLDGKYAYYVHSYVAYTNDHVVMKSSYGIEYPAMVCKENVVGTQFHPEKSSETGRVFFENLKRWMSR</sequence>
<dbReference type="Proteomes" id="UP000440125">
    <property type="component" value="Unassembled WGS sequence"/>
</dbReference>
<keyword evidence="6 10" id="KW-0368">Histidine biosynthesis</keyword>
<evidence type="ECO:0000256" key="8">
    <source>
        <dbReference type="ARBA" id="ARBA00047838"/>
    </source>
</evidence>
<dbReference type="GO" id="GO:0000105">
    <property type="term" value="P:L-histidine biosynthetic process"/>
    <property type="evidence" value="ECO:0007669"/>
    <property type="project" value="UniProtKB-UniRule"/>
</dbReference>
<organism evidence="13 14">
    <name type="scientific">Acidianus infernus</name>
    <dbReference type="NCBI Taxonomy" id="12915"/>
    <lineage>
        <taxon>Archaea</taxon>
        <taxon>Thermoproteota</taxon>
        <taxon>Thermoprotei</taxon>
        <taxon>Sulfolobales</taxon>
        <taxon>Sulfolobaceae</taxon>
        <taxon>Acidianus</taxon>
    </lineage>
</organism>
<dbReference type="EC" id="4.3.2.10" evidence="10"/>
<comment type="subcellular location">
    <subcellularLocation>
        <location evidence="10">Cytoplasm</location>
    </subcellularLocation>
</comment>
<keyword evidence="7 10" id="KW-0456">Lyase</keyword>
<dbReference type="RefSeq" id="WP_155862662.1">
    <property type="nucleotide sequence ID" value="NZ_WFIY01000004.1"/>
</dbReference>
<feature type="domain" description="Glutamine amidotransferase" evidence="12">
    <location>
        <begin position="12"/>
        <end position="182"/>
    </location>
</feature>
<dbReference type="EMBL" id="WFIY01000004">
    <property type="protein sequence ID" value="MUM64137.1"/>
    <property type="molecule type" value="Genomic_DNA"/>
</dbReference>
<proteinExistence type="inferred from homology"/>
<dbReference type="UniPathway" id="UPA00031">
    <property type="reaction ID" value="UER00010"/>
</dbReference>
<dbReference type="HAMAP" id="MF_00278">
    <property type="entry name" value="HisH"/>
    <property type="match status" value="1"/>
</dbReference>
<evidence type="ECO:0000256" key="10">
    <source>
        <dbReference type="HAMAP-Rule" id="MF_00278"/>
    </source>
</evidence>
<comment type="catalytic activity">
    <reaction evidence="9 10">
        <text>L-glutamine + H2O = L-glutamate + NH4(+)</text>
        <dbReference type="Rhea" id="RHEA:15889"/>
        <dbReference type="ChEBI" id="CHEBI:15377"/>
        <dbReference type="ChEBI" id="CHEBI:28938"/>
        <dbReference type="ChEBI" id="CHEBI:29985"/>
        <dbReference type="ChEBI" id="CHEBI:58359"/>
        <dbReference type="EC" id="3.5.1.2"/>
    </reaction>
</comment>
<evidence type="ECO:0000256" key="6">
    <source>
        <dbReference type="ARBA" id="ARBA00023102"/>
    </source>
</evidence>
<dbReference type="GO" id="GO:0000107">
    <property type="term" value="F:imidazoleglycerol-phosphate synthase activity"/>
    <property type="evidence" value="ECO:0007669"/>
    <property type="project" value="UniProtKB-UniRule"/>
</dbReference>
<dbReference type="Gene3D" id="3.40.50.880">
    <property type="match status" value="1"/>
</dbReference>
<name>A0A6A9QLM8_ACIIN</name>
<comment type="caution">
    <text evidence="13">The sequence shown here is derived from an EMBL/GenBank/DDBJ whole genome shotgun (WGS) entry which is preliminary data.</text>
</comment>
<dbReference type="GO" id="GO:0016829">
    <property type="term" value="F:lyase activity"/>
    <property type="evidence" value="ECO:0007669"/>
    <property type="project" value="UniProtKB-KW"/>
</dbReference>
<dbReference type="CDD" id="cd01748">
    <property type="entry name" value="GATase1_IGP_Synthase"/>
    <property type="match status" value="1"/>
</dbReference>
<evidence type="ECO:0000256" key="11">
    <source>
        <dbReference type="PIRSR" id="PIRSR000495-1"/>
    </source>
</evidence>
<gene>
    <name evidence="10 13" type="primary">hisH</name>
    <name evidence="13" type="ORF">D1867_02490</name>
</gene>
<keyword evidence="10" id="KW-0963">Cytoplasm</keyword>